<dbReference type="Pfam" id="PF12006">
    <property type="entry name" value="DUF3500"/>
    <property type="match status" value="1"/>
</dbReference>
<feature type="chain" id="PRO_5011781035" description="DUF3500 domain-containing protein" evidence="2">
    <location>
        <begin position="21"/>
        <end position="401"/>
    </location>
</feature>
<dbReference type="RefSeq" id="WP_091148134.1">
    <property type="nucleotide sequence ID" value="NZ_FNAI01000003.1"/>
</dbReference>
<keyword evidence="4" id="KW-1185">Reference proteome</keyword>
<reference evidence="3 4" key="1">
    <citation type="submission" date="2016-10" db="EMBL/GenBank/DDBJ databases">
        <authorList>
            <person name="de Groot N.N."/>
        </authorList>
    </citation>
    <scope>NUCLEOTIDE SEQUENCE [LARGE SCALE GENOMIC DNA]</scope>
    <source>
        <strain evidence="3 4">47C3B</strain>
    </source>
</reference>
<dbReference type="STRING" id="1391627.SAMN05216464_103247"/>
<dbReference type="Proteomes" id="UP000199072">
    <property type="component" value="Unassembled WGS sequence"/>
</dbReference>
<feature type="compositionally biased region" description="Low complexity" evidence="1">
    <location>
        <begin position="86"/>
        <end position="100"/>
    </location>
</feature>
<protein>
    <recommendedName>
        <fullName evidence="5">DUF3500 domain-containing protein</fullName>
    </recommendedName>
</protein>
<feature type="compositionally biased region" description="Gly residues" evidence="1">
    <location>
        <begin position="101"/>
        <end position="114"/>
    </location>
</feature>
<dbReference type="AlphaFoldDB" id="A0A1G6Z9M1"/>
<evidence type="ECO:0000313" key="4">
    <source>
        <dbReference type="Proteomes" id="UP000199072"/>
    </source>
</evidence>
<sequence length="401" mass="42758">MKKLSYSIIALATLTLCAIAGFTKKDSPDTQTKTIVAAANAFLATLSAEQRKAVQFEFLRPKTASGTQFNMGNMKRGPGGPPNGRPPGNGDTSRRPPNGGQRPGGNNGGSGGPPSSGEQYGKAIWSNFPVNITPRPGIEMGSLNAKQRAAAMQLVQLLLSAQGFEKVQQIMGSDEALRIAGTDVTAGSDHYLIGIFGTPDLIKPWMVEFGGHHLGLNVVIAGKEGSLTPTLTGAQPAVYTANGKTIRVLAQENDKAFDLLNELDASQKKKAMLNYHIGDLVLGPGHDGQTIVPEGIKGSEMTAIQKEMLLSLITEWSGIINNAYHDAHLADIKAGLNETYFAWSGPTTHAVGKNGTAYYRIQGPKVIIEFAPQATMGDTDNHIHTIYRDPSNEYGNSYVTQ</sequence>
<feature type="signal peptide" evidence="2">
    <location>
        <begin position="1"/>
        <end position="20"/>
    </location>
</feature>
<keyword evidence="2" id="KW-0732">Signal</keyword>
<evidence type="ECO:0000256" key="1">
    <source>
        <dbReference type="SAM" id="MobiDB-lite"/>
    </source>
</evidence>
<evidence type="ECO:0000313" key="3">
    <source>
        <dbReference type="EMBL" id="SDD98575.1"/>
    </source>
</evidence>
<evidence type="ECO:0000256" key="2">
    <source>
        <dbReference type="SAM" id="SignalP"/>
    </source>
</evidence>
<name>A0A1G6Z9M1_9SPHI</name>
<dbReference type="OrthoDB" id="581140at2"/>
<accession>A0A1G6Z9M1</accession>
<organism evidence="3 4">
    <name type="scientific">Mucilaginibacter pineti</name>
    <dbReference type="NCBI Taxonomy" id="1391627"/>
    <lineage>
        <taxon>Bacteria</taxon>
        <taxon>Pseudomonadati</taxon>
        <taxon>Bacteroidota</taxon>
        <taxon>Sphingobacteriia</taxon>
        <taxon>Sphingobacteriales</taxon>
        <taxon>Sphingobacteriaceae</taxon>
        <taxon>Mucilaginibacter</taxon>
    </lineage>
</organism>
<dbReference type="PANTHER" id="PTHR37489">
    <property type="entry name" value="DUF3500 DOMAIN-CONTAINING PROTEIN"/>
    <property type="match status" value="1"/>
</dbReference>
<proteinExistence type="predicted"/>
<dbReference type="PANTHER" id="PTHR37489:SF1">
    <property type="entry name" value="DUF3500 DOMAIN-CONTAINING PROTEIN"/>
    <property type="match status" value="1"/>
</dbReference>
<gene>
    <name evidence="3" type="ORF">SAMN05216464_103247</name>
</gene>
<dbReference type="EMBL" id="FNAI01000003">
    <property type="protein sequence ID" value="SDD98575.1"/>
    <property type="molecule type" value="Genomic_DNA"/>
</dbReference>
<dbReference type="InterPro" id="IPR021889">
    <property type="entry name" value="DUF3500"/>
</dbReference>
<feature type="region of interest" description="Disordered" evidence="1">
    <location>
        <begin position="65"/>
        <end position="120"/>
    </location>
</feature>
<evidence type="ECO:0008006" key="5">
    <source>
        <dbReference type="Google" id="ProtNLM"/>
    </source>
</evidence>